<evidence type="ECO:0000313" key="1">
    <source>
        <dbReference type="EMBL" id="WMI30447.1"/>
    </source>
</evidence>
<dbReference type="AlphaFoldDB" id="A0AA51BLT9"/>
<accession>A0AA51BLT9</accession>
<dbReference type="Proteomes" id="UP001238843">
    <property type="component" value="Chromosome"/>
</dbReference>
<organism evidence="1">
    <name type="scientific">Candidatus Organicella extenuata</name>
    <dbReference type="NCBI Taxonomy" id="2841811"/>
    <lineage>
        <taxon>Bacteria</taxon>
        <taxon>Pseudomonadati</taxon>
        <taxon>Verrucomicrobiota</taxon>
        <taxon>Candidatus Organicella</taxon>
    </lineage>
</organism>
<sequence>MIKKLNNKYIVKLNKYIFILKVLVGKNTRKTSDVVNILLKK</sequence>
<protein>
    <submittedName>
        <fullName evidence="1">Uncharacterized protein</fullName>
    </submittedName>
</protein>
<gene>
    <name evidence="1" type="ORF">QTO32_00830</name>
</gene>
<name>A0AA51BLT9_9BACT</name>
<proteinExistence type="predicted"/>
<reference evidence="1" key="1">
    <citation type="journal article" date="2021" name="Front. Microbiol.">
        <title>Genome Analysis of a Verrucomicrobial Endosymbiont With a Tiny Genome Discovered in an Antarctic Lake.</title>
        <authorList>
            <person name="Williams T.J."/>
            <person name="Allen M.A."/>
            <person name="Ivanova N."/>
            <person name="Huntemann M."/>
            <person name="Haque S."/>
            <person name="Hancock A.M."/>
            <person name="Brazendale S."/>
            <person name="Cavicchioli R."/>
        </authorList>
    </citation>
    <scope>NUCLEOTIDE SEQUENCE</scope>
    <source>
        <strain evidence="1">MAG_Ga0307966_1000010</strain>
    </source>
</reference>
<reference evidence="1" key="2">
    <citation type="submission" date="2023-06" db="EMBL/GenBank/DDBJ databases">
        <authorList>
            <person name="Williams T.J."/>
            <person name="Allen M.A."/>
            <person name="Ivanova N."/>
            <person name="Huntemann M."/>
            <person name="Haque S."/>
            <person name="Hancock A.M."/>
            <person name="Brazendale S."/>
            <person name="Cavicchioli R."/>
        </authorList>
    </citation>
    <scope>NUCLEOTIDE SEQUENCE</scope>
    <source>
        <strain evidence="1">MAG_Ga0307966_1000010</strain>
    </source>
</reference>
<dbReference type="EMBL" id="CP128385">
    <property type="protein sequence ID" value="WMI30447.1"/>
    <property type="molecule type" value="Genomic_DNA"/>
</dbReference>